<evidence type="ECO:0000256" key="1">
    <source>
        <dbReference type="ARBA" id="ARBA00004173"/>
    </source>
</evidence>
<proteinExistence type="inferred from homology"/>
<dbReference type="PANTHER" id="PTHR21427:SF19">
    <property type="entry name" value="UBIQUINONE BIOSYNTHESIS PROTEIN COQ9, MITOCHONDRIAL"/>
    <property type="match status" value="1"/>
</dbReference>
<comment type="pathway">
    <text evidence="2 8">Cofactor biosynthesis; ubiquinone biosynthesis.</text>
</comment>
<evidence type="ECO:0000256" key="4">
    <source>
        <dbReference type="ARBA" id="ARBA00022688"/>
    </source>
</evidence>
<dbReference type="Gene3D" id="1.10.357.10">
    <property type="entry name" value="Tetracycline Repressor, domain 2"/>
    <property type="match status" value="1"/>
</dbReference>
<evidence type="ECO:0000256" key="8">
    <source>
        <dbReference type="RuleBase" id="RU366063"/>
    </source>
</evidence>
<evidence type="ECO:0000256" key="3">
    <source>
        <dbReference type="ARBA" id="ARBA00010766"/>
    </source>
</evidence>
<comment type="similarity">
    <text evidence="3 8">Belongs to the COQ9 family.</text>
</comment>
<evidence type="ECO:0000256" key="7">
    <source>
        <dbReference type="ARBA" id="ARBA00023128"/>
    </source>
</evidence>
<dbReference type="InterPro" id="IPR013718">
    <property type="entry name" value="COQ9_C"/>
</dbReference>
<dbReference type="EMBL" id="BNCP01000033">
    <property type="protein sequence ID" value="GIL85684.1"/>
    <property type="molecule type" value="Genomic_DNA"/>
</dbReference>
<keyword evidence="12" id="KW-1185">Reference proteome</keyword>
<evidence type="ECO:0000313" key="10">
    <source>
        <dbReference type="EMBL" id="GIL85684.1"/>
    </source>
</evidence>
<keyword evidence="4 8" id="KW-0831">Ubiquinone biosynthesis</keyword>
<comment type="caution">
    <text evidence="10">The sequence shown here is derived from an EMBL/GenBank/DDBJ whole genome shotgun (WGS) entry which is preliminary data.</text>
</comment>
<sequence length="277" mass="30090">MLIYRRSVALKATFPVKYFPKGLASMNRVAVLVRGCAAASSWSCLGTLGCHNFSECGPSASSSRSCCSSLSAQSAKSVRESLLDGALKHVAEHGWTDAALIAAARDLRLSPAVIGILPRGEGELVEHFVELCNTKCAKDLGDRQHELLTFKLNERVAKALRTRLEMLRPVIDTWPQALAVAARPSNAPHSVKLLFSLVDDIWAALGDRSTDVTWYSKRAVIAGVYASISLYMITDYSPGFRDTWEALQRRVDEGLALDASLEQVVHTDTSTSTATPP</sequence>
<dbReference type="AlphaFoldDB" id="A0A8J4FVB2"/>
<accession>A0A8J4FVB2</accession>
<reference evidence="10" key="1">
    <citation type="journal article" date="2021" name="Proc. Natl. Acad. Sci. U.S.A.">
        <title>Three genomes in the algal genus Volvox reveal the fate of a haploid sex-determining region after a transition to homothallism.</title>
        <authorList>
            <person name="Yamamoto K."/>
            <person name="Hamaji T."/>
            <person name="Kawai-Toyooka H."/>
            <person name="Matsuzaki R."/>
            <person name="Takahashi F."/>
            <person name="Nishimura Y."/>
            <person name="Kawachi M."/>
            <person name="Noguchi H."/>
            <person name="Minakuchi Y."/>
            <person name="Umen J.G."/>
            <person name="Toyoda A."/>
            <person name="Nozaki H."/>
        </authorList>
    </citation>
    <scope>NUCLEOTIDE SEQUENCE</scope>
    <source>
        <strain evidence="11">NIES-3785</strain>
        <strain evidence="10">NIES-3786</strain>
    </source>
</reference>
<feature type="domain" description="COQ9 C-terminal" evidence="9">
    <location>
        <begin position="187"/>
        <end position="253"/>
    </location>
</feature>
<organism evidence="10 12">
    <name type="scientific">Volvox reticuliferus</name>
    <dbReference type="NCBI Taxonomy" id="1737510"/>
    <lineage>
        <taxon>Eukaryota</taxon>
        <taxon>Viridiplantae</taxon>
        <taxon>Chlorophyta</taxon>
        <taxon>core chlorophytes</taxon>
        <taxon>Chlorophyceae</taxon>
        <taxon>CS clade</taxon>
        <taxon>Chlamydomonadales</taxon>
        <taxon>Volvocaceae</taxon>
        <taxon>Volvox</taxon>
    </lineage>
</organism>
<evidence type="ECO:0000313" key="12">
    <source>
        <dbReference type="Proteomes" id="UP000747110"/>
    </source>
</evidence>
<dbReference type="PANTHER" id="PTHR21427">
    <property type="entry name" value="UBIQUINONE BIOSYNTHESIS PROTEIN COQ9, MITOCHONDRIAL"/>
    <property type="match status" value="1"/>
</dbReference>
<evidence type="ECO:0000256" key="2">
    <source>
        <dbReference type="ARBA" id="ARBA00004749"/>
    </source>
</evidence>
<comment type="subcellular location">
    <subcellularLocation>
        <location evidence="1 8">Mitochondrion</location>
    </subcellularLocation>
</comment>
<keyword evidence="6 8" id="KW-0446">Lipid-binding</keyword>
<evidence type="ECO:0000259" key="9">
    <source>
        <dbReference type="Pfam" id="PF08511"/>
    </source>
</evidence>
<dbReference type="Pfam" id="PF08511">
    <property type="entry name" value="COQ9"/>
    <property type="match status" value="1"/>
</dbReference>
<evidence type="ECO:0000313" key="11">
    <source>
        <dbReference type="EMBL" id="GIM09380.1"/>
    </source>
</evidence>
<dbReference type="GO" id="GO:0005743">
    <property type="term" value="C:mitochondrial inner membrane"/>
    <property type="evidence" value="ECO:0007669"/>
    <property type="project" value="TreeGrafter"/>
</dbReference>
<dbReference type="InterPro" id="IPR012762">
    <property type="entry name" value="Ubiq_biosynth_COQ9"/>
</dbReference>
<dbReference type="Proteomes" id="UP000722791">
    <property type="component" value="Unassembled WGS sequence"/>
</dbReference>
<evidence type="ECO:0000256" key="6">
    <source>
        <dbReference type="ARBA" id="ARBA00023121"/>
    </source>
</evidence>
<dbReference type="NCBIfam" id="TIGR02396">
    <property type="entry name" value="diverge_rpsU"/>
    <property type="match status" value="1"/>
</dbReference>
<gene>
    <name evidence="10" type="ORF">Vretifemale_14196</name>
    <name evidence="11" type="ORF">Vretimale_13247</name>
</gene>
<dbReference type="FunFam" id="1.10.357.10:FF:000004">
    <property type="entry name" value="Ubiquinone biosynthesis protein COQ9, mitochondrial"/>
    <property type="match status" value="1"/>
</dbReference>
<dbReference type="EMBL" id="BNCQ01000031">
    <property type="protein sequence ID" value="GIM09380.1"/>
    <property type="molecule type" value="Genomic_DNA"/>
</dbReference>
<keyword evidence="5" id="KW-0809">Transit peptide</keyword>
<dbReference type="Proteomes" id="UP000747110">
    <property type="component" value="Unassembled WGS sequence"/>
</dbReference>
<keyword evidence="7 8" id="KW-0496">Mitochondrion</keyword>
<dbReference type="OrthoDB" id="619536at2759"/>
<comment type="function">
    <text evidence="8">Membrane-associated protein that warps the membrane surface to access and bind aromatic isoprenes with high specificity, including ubiquinone (CoQ) isoprene intermediates and presents them directly to Coq7, therefore facilitating the Coq7-mediated hydroxylase step. Participates in the biosynthesis of coenzyme Q, also named ubiquinone, an essential lipid-soluble electron transporter for aerobic cellular respiration.</text>
</comment>
<dbReference type="GO" id="GO:0008289">
    <property type="term" value="F:lipid binding"/>
    <property type="evidence" value="ECO:0007669"/>
    <property type="project" value="UniProtKB-UniRule"/>
</dbReference>
<name>A0A8J4FVB2_9CHLO</name>
<dbReference type="GO" id="GO:0006744">
    <property type="term" value="P:ubiquinone biosynthetic process"/>
    <property type="evidence" value="ECO:0007669"/>
    <property type="project" value="UniProtKB-UniRule"/>
</dbReference>
<protein>
    <recommendedName>
        <fullName evidence="8">Ubiquinone biosynthesis protein</fullName>
    </recommendedName>
</protein>
<evidence type="ECO:0000256" key="5">
    <source>
        <dbReference type="ARBA" id="ARBA00022946"/>
    </source>
</evidence>
<dbReference type="UniPathway" id="UPA00232"/>